<dbReference type="RefSeq" id="WP_220681814.1">
    <property type="nucleotide sequence ID" value="NZ_CP037968.1"/>
</dbReference>
<dbReference type="InterPro" id="IPR017441">
    <property type="entry name" value="Protein_kinase_ATP_BS"/>
</dbReference>
<dbReference type="Proteomes" id="UP000826709">
    <property type="component" value="Chromosome"/>
</dbReference>
<name>A0A8G1EFP3_9EURY</name>
<dbReference type="SMART" id="SM00220">
    <property type="entry name" value="S_TKc"/>
    <property type="match status" value="1"/>
</dbReference>
<dbReference type="GO" id="GO:0005524">
    <property type="term" value="F:ATP binding"/>
    <property type="evidence" value="ECO:0007669"/>
    <property type="project" value="UniProtKB-KW"/>
</dbReference>
<dbReference type="GO" id="GO:0007165">
    <property type="term" value="P:signal transduction"/>
    <property type="evidence" value="ECO:0007669"/>
    <property type="project" value="InterPro"/>
</dbReference>
<reference evidence="5" key="1">
    <citation type="journal article" date="2005" name="Int. J. Syst. Evol. Microbiol.">
        <title>Methanofollis formosanus sp. nov., isolated from a fish pond.</title>
        <authorList>
            <person name="Wu S.Y."/>
            <person name="Chen S.C."/>
            <person name="Lai M.C."/>
        </authorList>
    </citation>
    <scope>NUCLEOTIDE SEQUENCE</scope>
    <source>
        <strain evidence="5">ML15</strain>
    </source>
</reference>
<dbReference type="SUPFAM" id="SSF52200">
    <property type="entry name" value="Toll/Interleukin receptor TIR domain"/>
    <property type="match status" value="1"/>
</dbReference>
<keyword evidence="6" id="KW-1185">Reference proteome</keyword>
<dbReference type="OrthoDB" id="41005at2157"/>
<evidence type="ECO:0000259" key="4">
    <source>
        <dbReference type="PROSITE" id="PS50104"/>
    </source>
</evidence>
<keyword evidence="2" id="KW-0067">ATP-binding</keyword>
<dbReference type="EMBL" id="CP037968">
    <property type="protein sequence ID" value="QYZ78077.1"/>
    <property type="molecule type" value="Genomic_DNA"/>
</dbReference>
<accession>A0A8G1EFP3</accession>
<dbReference type="GO" id="GO:0004674">
    <property type="term" value="F:protein serine/threonine kinase activity"/>
    <property type="evidence" value="ECO:0007669"/>
    <property type="project" value="InterPro"/>
</dbReference>
<dbReference type="InterPro" id="IPR008271">
    <property type="entry name" value="Ser/Thr_kinase_AS"/>
</dbReference>
<dbReference type="SUPFAM" id="SSF56112">
    <property type="entry name" value="Protein kinase-like (PK-like)"/>
    <property type="match status" value="1"/>
</dbReference>
<dbReference type="PROSITE" id="PS00108">
    <property type="entry name" value="PROTEIN_KINASE_ST"/>
    <property type="match status" value="1"/>
</dbReference>
<dbReference type="PROSITE" id="PS50104">
    <property type="entry name" value="TIR"/>
    <property type="match status" value="1"/>
</dbReference>
<proteinExistence type="predicted"/>
<evidence type="ECO:0000313" key="5">
    <source>
        <dbReference type="EMBL" id="QYZ78077.1"/>
    </source>
</evidence>
<dbReference type="Gene3D" id="1.10.510.10">
    <property type="entry name" value="Transferase(Phosphotransferase) domain 1"/>
    <property type="match status" value="1"/>
</dbReference>
<dbReference type="PROSITE" id="PS50011">
    <property type="entry name" value="PROTEIN_KINASE_DOM"/>
    <property type="match status" value="1"/>
</dbReference>
<protein>
    <submittedName>
        <fullName evidence="5">TIR domain-containing protein</fullName>
    </submittedName>
</protein>
<feature type="domain" description="TIR" evidence="4">
    <location>
        <begin position="1"/>
        <end position="132"/>
    </location>
</feature>
<evidence type="ECO:0000256" key="1">
    <source>
        <dbReference type="ARBA" id="ARBA00022741"/>
    </source>
</evidence>
<dbReference type="InterPro" id="IPR000719">
    <property type="entry name" value="Prot_kinase_dom"/>
</dbReference>
<feature type="domain" description="Protein kinase" evidence="3">
    <location>
        <begin position="302"/>
        <end position="541"/>
    </location>
</feature>
<dbReference type="PROSITE" id="PS00107">
    <property type="entry name" value="PROTEIN_KINASE_ATP"/>
    <property type="match status" value="1"/>
</dbReference>
<dbReference type="InterPro" id="IPR011009">
    <property type="entry name" value="Kinase-like_dom_sf"/>
</dbReference>
<evidence type="ECO:0000259" key="3">
    <source>
        <dbReference type="PROSITE" id="PS50011"/>
    </source>
</evidence>
<dbReference type="InterPro" id="IPR000157">
    <property type="entry name" value="TIR_dom"/>
</dbReference>
<dbReference type="InterPro" id="IPR045269">
    <property type="entry name" value="Atg1-like"/>
</dbReference>
<dbReference type="KEGG" id="mfk:E2N92_00840"/>
<evidence type="ECO:0000313" key="6">
    <source>
        <dbReference type="Proteomes" id="UP000826709"/>
    </source>
</evidence>
<dbReference type="AlphaFoldDB" id="A0A8G1EFP3"/>
<dbReference type="Pfam" id="PF13676">
    <property type="entry name" value="TIR_2"/>
    <property type="match status" value="1"/>
</dbReference>
<dbReference type="GO" id="GO:0005737">
    <property type="term" value="C:cytoplasm"/>
    <property type="evidence" value="ECO:0007669"/>
    <property type="project" value="TreeGrafter"/>
</dbReference>
<dbReference type="Gene3D" id="3.40.50.10140">
    <property type="entry name" value="Toll/interleukin-1 receptor homology (TIR) domain"/>
    <property type="match status" value="1"/>
</dbReference>
<keyword evidence="1" id="KW-0547">Nucleotide-binding</keyword>
<dbReference type="CDD" id="cd14014">
    <property type="entry name" value="STKc_PknB_like"/>
    <property type="match status" value="1"/>
</dbReference>
<organism evidence="5 6">
    <name type="scientific">Methanofollis formosanus</name>
    <dbReference type="NCBI Taxonomy" id="299308"/>
    <lineage>
        <taxon>Archaea</taxon>
        <taxon>Methanobacteriati</taxon>
        <taxon>Methanobacteriota</taxon>
        <taxon>Stenosarchaea group</taxon>
        <taxon>Methanomicrobia</taxon>
        <taxon>Methanomicrobiales</taxon>
        <taxon>Methanomicrobiaceae</taxon>
        <taxon>Methanofollis</taxon>
    </lineage>
</organism>
<dbReference type="Pfam" id="PF00069">
    <property type="entry name" value="Pkinase"/>
    <property type="match status" value="1"/>
</dbReference>
<gene>
    <name evidence="5" type="ORF">E2N92_00840</name>
</gene>
<reference evidence="5" key="2">
    <citation type="submission" date="2019-03" db="EMBL/GenBank/DDBJ databases">
        <authorList>
            <person name="Chen S.-C."/>
            <person name="Wu S.-Y."/>
            <person name="Lai M.-C."/>
        </authorList>
    </citation>
    <scope>NUCLEOTIDE SEQUENCE</scope>
    <source>
        <strain evidence="5">ML15</strain>
    </source>
</reference>
<sequence>MPHDVFISYSTVDIKAVEAICHILEEQKIRCWYAKRDADTGGHWAEDIMDAIHDCTSVVYLISASSNGSKFTLNELTEAITLDKKIFPVRIEDVMPSKGVKLLLTSVHWMDAISPPFEEHVSRLAKEIQQHLIAVEASPKRETTPPGRNADEWLKKGETYRKQKQHMGAVEVCDRPELTVQFERTRLNAGEWTRAQLKITNSGDAHAFETYVIFSEDFDTKWIKPVTVRAGTTATLEFGVRPRTKGEIPLEISLNCTDENGKKYDHQQEFWIEVIDGLPGMGTMPRPPSEGEPLVSEIANRYHNWTYIGKGGFARVYRARKKNDLDVAVKIPISLDESTAPAFLNEIQKWISLDHENIVKVYDYNILPVPYFEMELCDSSLNDVDRPMVCDEAAWILFNVCEGLKYAHAQFILHQDLKPQNIMLKNGVPKVADWGLSRVMDVFTLEYTSPEQIGEKKMDTRTEIWQLGVILYELVCGDPPFTGKTMVETGMKITTSEPVPPVQVNPETAGLELIILRCLHKDPNRRYQSIFNLQRDLAGYLNMNYAESLKLSIDRDDVGRSAQYCSELMLINLMIGETGGAYRYATDLSNYVRGDVREGTRELTDQIRCCLEEGVTEIPYELMEKARVIDHKVQNESFE</sequence>
<dbReference type="PANTHER" id="PTHR24348">
    <property type="entry name" value="SERINE/THREONINE-PROTEIN KINASE UNC-51-RELATED"/>
    <property type="match status" value="1"/>
</dbReference>
<dbReference type="InterPro" id="IPR035897">
    <property type="entry name" value="Toll_tir_struct_dom_sf"/>
</dbReference>
<evidence type="ECO:0000256" key="2">
    <source>
        <dbReference type="ARBA" id="ARBA00022840"/>
    </source>
</evidence>